<sequence>MIYTVGEAARKIDVAASTLRYYDKEGLLPFLERSGGGMRMFKDDDLSWLKTIECLKKTGMPIKDIKHFIDYCMEGDSRIDERLKIIRAQRESVVRQMEEMQSMLDMLSYKCWYYETAKEAGTCSIHDDMKKKDVPEEFHRYIKTKQL</sequence>
<dbReference type="InterPro" id="IPR000551">
    <property type="entry name" value="MerR-type_HTH_dom"/>
</dbReference>
<dbReference type="InterPro" id="IPR009061">
    <property type="entry name" value="DNA-bd_dom_put_sf"/>
</dbReference>
<dbReference type="RefSeq" id="WP_209460981.1">
    <property type="nucleotide sequence ID" value="NZ_JAGGKC010000043.1"/>
</dbReference>
<evidence type="ECO:0000313" key="4">
    <source>
        <dbReference type="Proteomes" id="UP001519271"/>
    </source>
</evidence>
<dbReference type="InterPro" id="IPR047057">
    <property type="entry name" value="MerR_fam"/>
</dbReference>
<dbReference type="PROSITE" id="PS50937">
    <property type="entry name" value="HTH_MERR_2"/>
    <property type="match status" value="1"/>
</dbReference>
<dbReference type="EMBL" id="JAGGKC010000043">
    <property type="protein sequence ID" value="MBP1920824.1"/>
    <property type="molecule type" value="Genomic_DNA"/>
</dbReference>
<comment type="caution">
    <text evidence="3">The sequence shown here is derived from an EMBL/GenBank/DDBJ whole genome shotgun (WGS) entry which is preliminary data.</text>
</comment>
<evidence type="ECO:0000259" key="2">
    <source>
        <dbReference type="PROSITE" id="PS50937"/>
    </source>
</evidence>
<proteinExistence type="predicted"/>
<feature type="domain" description="HTH merR-type" evidence="2">
    <location>
        <begin position="1"/>
        <end position="71"/>
    </location>
</feature>
<dbReference type="SUPFAM" id="SSF46955">
    <property type="entry name" value="Putative DNA-binding domain"/>
    <property type="match status" value="1"/>
</dbReference>
<dbReference type="Proteomes" id="UP001519271">
    <property type="component" value="Unassembled WGS sequence"/>
</dbReference>
<evidence type="ECO:0000256" key="1">
    <source>
        <dbReference type="ARBA" id="ARBA00023125"/>
    </source>
</evidence>
<protein>
    <submittedName>
        <fullName evidence="3">DNA-binding transcriptional MerR regulator</fullName>
    </submittedName>
</protein>
<dbReference type="Gene3D" id="1.10.1660.10">
    <property type="match status" value="1"/>
</dbReference>
<dbReference type="Pfam" id="PF13411">
    <property type="entry name" value="MerR_1"/>
    <property type="match status" value="1"/>
</dbReference>
<gene>
    <name evidence="3" type="ORF">J2Z34_003341</name>
</gene>
<name>A0ABS4G8F1_9CLOT</name>
<evidence type="ECO:0000313" key="3">
    <source>
        <dbReference type="EMBL" id="MBP1920824.1"/>
    </source>
</evidence>
<accession>A0ABS4G8F1</accession>
<dbReference type="SMART" id="SM00422">
    <property type="entry name" value="HTH_MERR"/>
    <property type="match status" value="1"/>
</dbReference>
<dbReference type="PRINTS" id="PR00040">
    <property type="entry name" value="HTHMERR"/>
</dbReference>
<keyword evidence="1 3" id="KW-0238">DNA-binding</keyword>
<dbReference type="CDD" id="cd01109">
    <property type="entry name" value="HTH_YyaN"/>
    <property type="match status" value="1"/>
</dbReference>
<keyword evidence="4" id="KW-1185">Reference proteome</keyword>
<dbReference type="PANTHER" id="PTHR30204">
    <property type="entry name" value="REDOX-CYCLING DRUG-SENSING TRANSCRIPTIONAL ACTIVATOR SOXR"/>
    <property type="match status" value="1"/>
</dbReference>
<organism evidence="3 4">
    <name type="scientific">Youngiibacter multivorans</name>
    <dbReference type="NCBI Taxonomy" id="937251"/>
    <lineage>
        <taxon>Bacteria</taxon>
        <taxon>Bacillati</taxon>
        <taxon>Bacillota</taxon>
        <taxon>Clostridia</taxon>
        <taxon>Eubacteriales</taxon>
        <taxon>Clostridiaceae</taxon>
        <taxon>Youngiibacter</taxon>
    </lineage>
</organism>
<reference evidence="3 4" key="1">
    <citation type="submission" date="2021-03" db="EMBL/GenBank/DDBJ databases">
        <title>Genomic Encyclopedia of Type Strains, Phase IV (KMG-IV): sequencing the most valuable type-strain genomes for metagenomic binning, comparative biology and taxonomic classification.</title>
        <authorList>
            <person name="Goeker M."/>
        </authorList>
    </citation>
    <scope>NUCLEOTIDE SEQUENCE [LARGE SCALE GENOMIC DNA]</scope>
    <source>
        <strain evidence="3 4">DSM 6139</strain>
    </source>
</reference>
<dbReference type="GO" id="GO:0003677">
    <property type="term" value="F:DNA binding"/>
    <property type="evidence" value="ECO:0007669"/>
    <property type="project" value="UniProtKB-KW"/>
</dbReference>
<dbReference type="PANTHER" id="PTHR30204:SF83">
    <property type="entry name" value="TRANSCRIPTIONAL REGULATOR, MERR FAMILY"/>
    <property type="match status" value="1"/>
</dbReference>
<dbReference type="PROSITE" id="PS00552">
    <property type="entry name" value="HTH_MERR_1"/>
    <property type="match status" value="1"/>
</dbReference>